<dbReference type="Pfam" id="PF02371">
    <property type="entry name" value="Transposase_20"/>
    <property type="match status" value="1"/>
</dbReference>
<feature type="domain" description="Transposase IS110-like N-terminal" evidence="1">
    <location>
        <begin position="6"/>
        <end position="163"/>
    </location>
</feature>
<evidence type="ECO:0000259" key="1">
    <source>
        <dbReference type="Pfam" id="PF01548"/>
    </source>
</evidence>
<keyword evidence="4" id="KW-1185">Reference proteome</keyword>
<dbReference type="PANTHER" id="PTHR33055">
    <property type="entry name" value="TRANSPOSASE FOR INSERTION SEQUENCE ELEMENT IS1111A"/>
    <property type="match status" value="1"/>
</dbReference>
<dbReference type="NCBIfam" id="NF033542">
    <property type="entry name" value="transpos_IS110"/>
    <property type="match status" value="1"/>
</dbReference>
<accession>A0AA86J3M6</accession>
<keyword evidence="3" id="KW-0614">Plasmid</keyword>
<dbReference type="Pfam" id="PF01548">
    <property type="entry name" value="DEDD_Tnp_IS110"/>
    <property type="match status" value="1"/>
</dbReference>
<evidence type="ECO:0000313" key="3">
    <source>
        <dbReference type="EMBL" id="BDT39477.1"/>
    </source>
</evidence>
<sequence length="404" mass="43844">MATVYAGIDWSDGWLDCAVVHRDGTRLGHCRITRAGNTDPVGEYLAFLQRHSRLWRGVPTAIEDPSLLIVEDMLARGMTVVHVDATLAARTRKAQSPGGERKNDVEDAYLLAGMLRGGAFRPLALASPEVRAIRVLAHAQAAAVATRSRTLNRLRTVLTAYHPAAVTAWGKRGLRHREARAVLAVASSPGAAAALSRAQFAAALRAGGRWRTVVDEAERLCLLFLRSRGLRVHPVVEAAREVEMLSVLDELTQACVRADGLAERVSVLFGRHPYYPVLVSFPGVGDTMGARILGEIGDIGRFTVRGLCAYAGVTPVTWSSGTMRRDSLRRAVNGHLRRALTQAAMTSLLHSPGAAAYYRARRERGCAHFTSLRAVGARMARCLHHCLTHGEAYDEEAAWGPAGR</sequence>
<reference evidence="3 4" key="1">
    <citation type="submission" date="2022-10" db="EMBL/GenBank/DDBJ databases">
        <title>Draft genome sequence of Streptomyces sp. YSPA8.</title>
        <authorList>
            <person name="Moriuchi R."/>
            <person name="Dohra H."/>
            <person name="Yamamura H."/>
            <person name="Kodani S."/>
        </authorList>
    </citation>
    <scope>NUCLEOTIDE SEQUENCE [LARGE SCALE GENOMIC DNA]</scope>
    <source>
        <strain evidence="3 4">YSPA8</strain>
        <plasmid evidence="3 4">pYSPA8-1</plasmid>
    </source>
</reference>
<dbReference type="GO" id="GO:0003677">
    <property type="term" value="F:DNA binding"/>
    <property type="evidence" value="ECO:0007669"/>
    <property type="project" value="InterPro"/>
</dbReference>
<dbReference type="RefSeq" id="WP_323451960.1">
    <property type="nucleotide sequence ID" value="NZ_LC735414.1"/>
</dbReference>
<name>A0AA86J3M6_9ACTN</name>
<geneLocation type="plasmid" evidence="3 4">
    <name>pYSPA8-1</name>
</geneLocation>
<dbReference type="EMBL" id="LC735414">
    <property type="protein sequence ID" value="BDT39477.1"/>
    <property type="molecule type" value="Genomic_DNA"/>
</dbReference>
<dbReference type="Proteomes" id="UP001291653">
    <property type="component" value="Plasmid pYSPA8-1"/>
</dbReference>
<evidence type="ECO:0000259" key="2">
    <source>
        <dbReference type="Pfam" id="PF02371"/>
    </source>
</evidence>
<dbReference type="GO" id="GO:0004803">
    <property type="term" value="F:transposase activity"/>
    <property type="evidence" value="ECO:0007669"/>
    <property type="project" value="InterPro"/>
</dbReference>
<feature type="domain" description="Transposase IS116/IS110/IS902 C-terminal" evidence="2">
    <location>
        <begin position="277"/>
        <end position="359"/>
    </location>
</feature>
<dbReference type="InterPro" id="IPR002525">
    <property type="entry name" value="Transp_IS110-like_N"/>
</dbReference>
<organism evidence="3 4">
    <name type="scientific">Streptomyces yaizuensis</name>
    <dbReference type="NCBI Taxonomy" id="2989713"/>
    <lineage>
        <taxon>Bacteria</taxon>
        <taxon>Bacillati</taxon>
        <taxon>Actinomycetota</taxon>
        <taxon>Actinomycetes</taxon>
        <taxon>Kitasatosporales</taxon>
        <taxon>Streptomycetaceae</taxon>
        <taxon>Streptomyces</taxon>
    </lineage>
</organism>
<proteinExistence type="predicted"/>
<gene>
    <name evidence="3" type="ORF">SYYSPA8_36795</name>
</gene>
<evidence type="ECO:0000313" key="4">
    <source>
        <dbReference type="Proteomes" id="UP001291653"/>
    </source>
</evidence>
<dbReference type="InterPro" id="IPR003346">
    <property type="entry name" value="Transposase_20"/>
</dbReference>
<dbReference type="PANTHER" id="PTHR33055:SF3">
    <property type="entry name" value="PUTATIVE TRANSPOSASE FOR IS117-RELATED"/>
    <property type="match status" value="1"/>
</dbReference>
<protein>
    <submittedName>
        <fullName evidence="3">IS110 family transposase</fullName>
    </submittedName>
</protein>
<dbReference type="AlphaFoldDB" id="A0AA86J3M6"/>
<dbReference type="InterPro" id="IPR047650">
    <property type="entry name" value="Transpos_IS110"/>
</dbReference>
<dbReference type="GO" id="GO:0006313">
    <property type="term" value="P:DNA transposition"/>
    <property type="evidence" value="ECO:0007669"/>
    <property type="project" value="InterPro"/>
</dbReference>